<gene>
    <name evidence="2" type="ORF">EVAR_103665_1</name>
</gene>
<accession>A0A4C1Z0V3</accession>
<dbReference type="EMBL" id="BGZK01001554">
    <property type="protein sequence ID" value="GBP82216.1"/>
    <property type="molecule type" value="Genomic_DNA"/>
</dbReference>
<name>A0A4C1Z0V3_EUMVA</name>
<feature type="region of interest" description="Disordered" evidence="1">
    <location>
        <begin position="123"/>
        <end position="151"/>
    </location>
</feature>
<comment type="caution">
    <text evidence="2">The sequence shown here is derived from an EMBL/GenBank/DDBJ whole genome shotgun (WGS) entry which is preliminary data.</text>
</comment>
<proteinExistence type="predicted"/>
<dbReference type="AlphaFoldDB" id="A0A4C1Z0V3"/>
<evidence type="ECO:0000313" key="2">
    <source>
        <dbReference type="EMBL" id="GBP82216.1"/>
    </source>
</evidence>
<evidence type="ECO:0000256" key="1">
    <source>
        <dbReference type="SAM" id="MobiDB-lite"/>
    </source>
</evidence>
<dbReference type="Proteomes" id="UP000299102">
    <property type="component" value="Unassembled WGS sequence"/>
</dbReference>
<feature type="compositionally biased region" description="Basic and acidic residues" evidence="1">
    <location>
        <begin position="137"/>
        <end position="151"/>
    </location>
</feature>
<evidence type="ECO:0000313" key="3">
    <source>
        <dbReference type="Proteomes" id="UP000299102"/>
    </source>
</evidence>
<keyword evidence="3" id="KW-1185">Reference proteome</keyword>
<protein>
    <submittedName>
        <fullName evidence="2">Uncharacterized protein</fullName>
    </submittedName>
</protein>
<reference evidence="2 3" key="1">
    <citation type="journal article" date="2019" name="Commun. Biol.">
        <title>The bagworm genome reveals a unique fibroin gene that provides high tensile strength.</title>
        <authorList>
            <person name="Kono N."/>
            <person name="Nakamura H."/>
            <person name="Ohtoshi R."/>
            <person name="Tomita M."/>
            <person name="Numata K."/>
            <person name="Arakawa K."/>
        </authorList>
    </citation>
    <scope>NUCLEOTIDE SEQUENCE [LARGE SCALE GENOMIC DNA]</scope>
</reference>
<sequence length="151" mass="16416">MKHQGRSLDPKPANTGVPHGRVLFPTLLILPIDNSLHTGKVRCYANDGTVKAFISRRTRISRDRVEYEVLRCDGERRRAAAACGRGAGRGARPHGPHCGAGPARLRAHAISARRELVANLHHRNDIAKNSSESGVRASRESMSPKDGRSTG</sequence>
<organism evidence="2 3">
    <name type="scientific">Eumeta variegata</name>
    <name type="common">Bagworm moth</name>
    <name type="synonym">Eumeta japonica</name>
    <dbReference type="NCBI Taxonomy" id="151549"/>
    <lineage>
        <taxon>Eukaryota</taxon>
        <taxon>Metazoa</taxon>
        <taxon>Ecdysozoa</taxon>
        <taxon>Arthropoda</taxon>
        <taxon>Hexapoda</taxon>
        <taxon>Insecta</taxon>
        <taxon>Pterygota</taxon>
        <taxon>Neoptera</taxon>
        <taxon>Endopterygota</taxon>
        <taxon>Lepidoptera</taxon>
        <taxon>Glossata</taxon>
        <taxon>Ditrysia</taxon>
        <taxon>Tineoidea</taxon>
        <taxon>Psychidae</taxon>
        <taxon>Oiketicinae</taxon>
        <taxon>Eumeta</taxon>
    </lineage>
</organism>